<reference evidence="2 3" key="1">
    <citation type="submission" date="2024-07" db="EMBL/GenBank/DDBJ databases">
        <title>Section-level genome sequencing and comparative genomics of Aspergillus sections Usti and Cavernicolus.</title>
        <authorList>
            <consortium name="Lawrence Berkeley National Laboratory"/>
            <person name="Nybo J.L."/>
            <person name="Vesth T.C."/>
            <person name="Theobald S."/>
            <person name="Frisvad J.C."/>
            <person name="Larsen T.O."/>
            <person name="Kjaerboelling I."/>
            <person name="Rothschild-Mancinelli K."/>
            <person name="Lyhne E.K."/>
            <person name="Kogle M.E."/>
            <person name="Barry K."/>
            <person name="Clum A."/>
            <person name="Na H."/>
            <person name="Ledsgaard L."/>
            <person name="Lin J."/>
            <person name="Lipzen A."/>
            <person name="Kuo A."/>
            <person name="Riley R."/>
            <person name="Mondo S."/>
            <person name="LaButti K."/>
            <person name="Haridas S."/>
            <person name="Pangalinan J."/>
            <person name="Salamov A.A."/>
            <person name="Simmons B.A."/>
            <person name="Magnuson J.K."/>
            <person name="Chen J."/>
            <person name="Drula E."/>
            <person name="Henrissat B."/>
            <person name="Wiebenga A."/>
            <person name="Lubbers R.J."/>
            <person name="Gomes A.C."/>
            <person name="Macurrencykelacurrency M.R."/>
            <person name="Stajich J."/>
            <person name="Grigoriev I.V."/>
            <person name="Mortensen U.H."/>
            <person name="De vries R.P."/>
            <person name="Baker S.E."/>
            <person name="Andersen M.R."/>
        </authorList>
    </citation>
    <scope>NUCLEOTIDE SEQUENCE [LARGE SCALE GENOMIC DNA]</scope>
    <source>
        <strain evidence="2 3">CBS 756.74</strain>
    </source>
</reference>
<protein>
    <recommendedName>
        <fullName evidence="4">Transcription factor domain-containing protein</fullName>
    </recommendedName>
</protein>
<keyword evidence="3" id="KW-1185">Reference proteome</keyword>
<feature type="compositionally biased region" description="Basic and acidic residues" evidence="1">
    <location>
        <begin position="74"/>
        <end position="89"/>
    </location>
</feature>
<evidence type="ECO:0000256" key="1">
    <source>
        <dbReference type="SAM" id="MobiDB-lite"/>
    </source>
</evidence>
<gene>
    <name evidence="2" type="ORF">BJX68DRAFT_273057</name>
</gene>
<name>A0ABR4JBS6_9EURO</name>
<organism evidence="2 3">
    <name type="scientific">Aspergillus pseudodeflectus</name>
    <dbReference type="NCBI Taxonomy" id="176178"/>
    <lineage>
        <taxon>Eukaryota</taxon>
        <taxon>Fungi</taxon>
        <taxon>Dikarya</taxon>
        <taxon>Ascomycota</taxon>
        <taxon>Pezizomycotina</taxon>
        <taxon>Eurotiomycetes</taxon>
        <taxon>Eurotiomycetidae</taxon>
        <taxon>Eurotiales</taxon>
        <taxon>Aspergillaceae</taxon>
        <taxon>Aspergillus</taxon>
        <taxon>Aspergillus subgen. Nidulantes</taxon>
    </lineage>
</organism>
<dbReference type="PANTHER" id="PTHR37540">
    <property type="entry name" value="TRANSCRIPTION FACTOR (ACR-2), PUTATIVE-RELATED-RELATED"/>
    <property type="match status" value="1"/>
</dbReference>
<comment type="caution">
    <text evidence="2">The sequence shown here is derived from an EMBL/GenBank/DDBJ whole genome shotgun (WGS) entry which is preliminary data.</text>
</comment>
<feature type="region of interest" description="Disordered" evidence="1">
    <location>
        <begin position="39"/>
        <end position="98"/>
    </location>
</feature>
<evidence type="ECO:0000313" key="2">
    <source>
        <dbReference type="EMBL" id="KAL2837439.1"/>
    </source>
</evidence>
<feature type="region of interest" description="Disordered" evidence="1">
    <location>
        <begin position="1"/>
        <end position="24"/>
    </location>
</feature>
<dbReference type="Proteomes" id="UP001610444">
    <property type="component" value="Unassembled WGS sequence"/>
</dbReference>
<accession>A0ABR4JBS6</accession>
<sequence length="568" mass="63097">METKFTFINGPTVKSVASKDDRSSVRSWFLRRAFQDRRMKAAGKAGTGRGKEGDKAPSKRSRGQPAILNKPTAKKAESTAARDESHAEDTPASADSTFDGEWDGCGFDTQDASISSSKLLFWGNQRSDPFAQHYIPDMDVHHDELIDHCIRVLWPGFRRIDCYPAQFYRTWIHQSLQAPYLLNSLLFCASNHALTLNGSGLCPREEQLRFRGRALSSLGAVIAQGNCDMEALVMSILFLSLNDGLFFHGPIISSLSPFTPPLQSLQWLDSYAYREVHPLHWAAVDSLVSQLGGIQNLKSFALPWLLSFAALLKASKDFSQPSYPLLTPDGRPFIYDQCMAMIKVEMGLRASVATGFNYLSQLGLPPATWQVFVDLGHLSEAIRAYHCGCGPIVDVDRIADCRNLIQHRLLGQPRSRDECLLELNKDTVTGAPRIHDGSIYLFLACRSTALVYSTHVTFPIPCTEARRLETIADLQKWLQLASCCCAESDMPALKILLWCTVVGGMAARDVFQRGWFAAEVARLALLVGISGWMECRTILQTFCWMSQACDLGGEALWNEADLSRLALS</sequence>
<dbReference type="GeneID" id="98162515"/>
<proteinExistence type="predicted"/>
<dbReference type="PANTHER" id="PTHR37540:SF5">
    <property type="entry name" value="TRANSCRIPTION FACTOR DOMAIN-CONTAINING PROTEIN"/>
    <property type="match status" value="1"/>
</dbReference>
<evidence type="ECO:0008006" key="4">
    <source>
        <dbReference type="Google" id="ProtNLM"/>
    </source>
</evidence>
<dbReference type="RefSeq" id="XP_070892541.1">
    <property type="nucleotide sequence ID" value="XM_071047351.1"/>
</dbReference>
<dbReference type="EMBL" id="JBFXLR010000097">
    <property type="protein sequence ID" value="KAL2837439.1"/>
    <property type="molecule type" value="Genomic_DNA"/>
</dbReference>
<evidence type="ECO:0000313" key="3">
    <source>
        <dbReference type="Proteomes" id="UP001610444"/>
    </source>
</evidence>